<dbReference type="InterPro" id="IPR013738">
    <property type="entry name" value="Beta_galactosidase_Trimer"/>
</dbReference>
<feature type="binding site" evidence="10">
    <location>
        <position position="143"/>
    </location>
    <ligand>
        <name>substrate</name>
    </ligand>
</feature>
<name>A0AAU7EBQ1_9FLAO</name>
<dbReference type="SUPFAM" id="SSF51011">
    <property type="entry name" value="Glycosyl hydrolase domain"/>
    <property type="match status" value="1"/>
</dbReference>
<keyword evidence="15" id="KW-1185">Reference proteome</keyword>
<feature type="binding site" evidence="10">
    <location>
        <position position="352"/>
    </location>
    <ligand>
        <name>substrate</name>
    </ligand>
</feature>
<feature type="active site" description="Proton donor" evidence="9">
    <location>
        <position position="182"/>
    </location>
</feature>
<dbReference type="CDD" id="cd03143">
    <property type="entry name" value="A4_beta-galactosidase_middle_domain"/>
    <property type="match status" value="1"/>
</dbReference>
<dbReference type="GO" id="GO:0046872">
    <property type="term" value="F:metal ion binding"/>
    <property type="evidence" value="ECO:0007669"/>
    <property type="project" value="UniProtKB-KW"/>
</dbReference>
<dbReference type="PIRSF" id="PIRSF001084">
    <property type="entry name" value="B-galactosidase"/>
    <property type="match status" value="1"/>
</dbReference>
<dbReference type="Pfam" id="PF02449">
    <property type="entry name" value="Glyco_hydro_42"/>
    <property type="match status" value="1"/>
</dbReference>
<gene>
    <name evidence="14" type="ORF">QLS71_014435</name>
</gene>
<reference evidence="14" key="1">
    <citation type="submission" date="2024-04" db="EMBL/GenBank/DDBJ databases">
        <title>Mariniflexile litorale, isolated from the shallow sediments of the Sea of Japan.</title>
        <authorList>
            <person name="Romanenko L."/>
            <person name="Isaeva M."/>
        </authorList>
    </citation>
    <scope>NUCLEOTIDE SEQUENCE [LARGE SCALE GENOMIC DNA]</scope>
    <source>
        <strain evidence="14">KMM 9835</strain>
    </source>
</reference>
<dbReference type="PROSITE" id="PS00659">
    <property type="entry name" value="GLYCOSYL_HYDROL_F5"/>
    <property type="match status" value="1"/>
</dbReference>
<dbReference type="AlphaFoldDB" id="A0AAU7EBQ1"/>
<dbReference type="InterPro" id="IPR013780">
    <property type="entry name" value="Glyco_hydro_b"/>
</dbReference>
<dbReference type="InterPro" id="IPR017853">
    <property type="entry name" value="GH"/>
</dbReference>
<feature type="domain" description="Beta-galactosidase C-terminal" evidence="13">
    <location>
        <begin position="654"/>
        <end position="699"/>
    </location>
</feature>
<dbReference type="SUPFAM" id="SSF52317">
    <property type="entry name" value="Class I glutamine amidotransferase-like"/>
    <property type="match status" value="1"/>
</dbReference>
<feature type="active site" description="Nucleophile" evidence="9">
    <location>
        <position position="344"/>
    </location>
</feature>
<evidence type="ECO:0000259" key="12">
    <source>
        <dbReference type="Pfam" id="PF08532"/>
    </source>
</evidence>
<evidence type="ECO:0000256" key="5">
    <source>
        <dbReference type="ARBA" id="ARBA00022801"/>
    </source>
</evidence>
<dbReference type="KEGG" id="mlil:QLS71_014435"/>
<dbReference type="InterPro" id="IPR003476">
    <property type="entry name" value="Glyco_hydro_42"/>
</dbReference>
<dbReference type="EC" id="3.2.1.23" evidence="3 8"/>
<dbReference type="Gene3D" id="2.60.40.1180">
    <property type="entry name" value="Golgi alpha-mannosidase II"/>
    <property type="match status" value="1"/>
</dbReference>
<evidence type="ECO:0000256" key="3">
    <source>
        <dbReference type="ARBA" id="ARBA00012756"/>
    </source>
</evidence>
<dbReference type="InterPro" id="IPR013529">
    <property type="entry name" value="Glyco_hydro_42_N"/>
</dbReference>
<accession>A0AAU7EBQ1</accession>
<dbReference type="PANTHER" id="PTHR36447:SF2">
    <property type="entry name" value="BETA-GALACTOSIDASE YESZ"/>
    <property type="match status" value="1"/>
</dbReference>
<feature type="domain" description="Beta-galactosidase trimerisation" evidence="12">
    <location>
        <begin position="441"/>
        <end position="643"/>
    </location>
</feature>
<keyword evidence="6" id="KW-0862">Zinc</keyword>
<dbReference type="PANTHER" id="PTHR36447">
    <property type="entry name" value="BETA-GALACTOSIDASE GANA"/>
    <property type="match status" value="1"/>
</dbReference>
<feature type="binding site" evidence="10">
    <location>
        <position position="181"/>
    </location>
    <ligand>
        <name>substrate</name>
    </ligand>
</feature>
<dbReference type="Gene3D" id="3.40.50.880">
    <property type="match status" value="1"/>
</dbReference>
<evidence type="ECO:0000256" key="4">
    <source>
        <dbReference type="ARBA" id="ARBA00022723"/>
    </source>
</evidence>
<keyword evidence="4" id="KW-0479">Metal-binding</keyword>
<dbReference type="EMBL" id="CP155618">
    <property type="protein sequence ID" value="XBL13509.1"/>
    <property type="molecule type" value="Genomic_DNA"/>
</dbReference>
<organism evidence="14 15">
    <name type="scientific">Mariniflexile litorale</name>
    <dbReference type="NCBI Taxonomy" id="3045158"/>
    <lineage>
        <taxon>Bacteria</taxon>
        <taxon>Pseudomonadati</taxon>
        <taxon>Bacteroidota</taxon>
        <taxon>Flavobacteriia</taxon>
        <taxon>Flavobacteriales</taxon>
        <taxon>Flavobacteriaceae</taxon>
        <taxon>Mariniflexile</taxon>
    </lineage>
</organism>
<evidence type="ECO:0000259" key="11">
    <source>
        <dbReference type="Pfam" id="PF02449"/>
    </source>
</evidence>
<evidence type="ECO:0000313" key="14">
    <source>
        <dbReference type="EMBL" id="XBL13509.1"/>
    </source>
</evidence>
<dbReference type="Pfam" id="PF08532">
    <property type="entry name" value="Glyco_hydro_42M"/>
    <property type="match status" value="1"/>
</dbReference>
<dbReference type="InterPro" id="IPR029062">
    <property type="entry name" value="Class_I_gatase-like"/>
</dbReference>
<protein>
    <recommendedName>
        <fullName evidence="3 8">Beta-galactosidase</fullName>
        <shortName evidence="8">Beta-gal</shortName>
        <ecNumber evidence="3 8">3.2.1.23</ecNumber>
    </recommendedName>
</protein>
<dbReference type="Proteomes" id="UP001224325">
    <property type="component" value="Chromosome"/>
</dbReference>
<sequence length="700" mass="81069">MKQEFINYLFTKMTIAFFAMLIHVNTFAQNFEKYFPKKDLTTTGVYYYPEHWDPTQWDRDLKKIADMGFEFTHFAEFAWAELEPEEGVYDFKWLDTALDIAAKYKLKVIMCTSTATPPVWLARKHPDILITYADGSKSDHGSRQHASFSSNYYRSYSMKMIEQLAKRYGNDERVIGWQVDNEPNRSFDYGADALQRYRDWLKEKYKTIDVLNEAWGNSFWSGTYSSFDQINIPLHNMWGMNLHSQLDHYRFCDQETASFLDAQALEIRKHITKDQWITANYRSNYSESFVGMSKELDFDSYTRYVVYGRSLGVGPKGYRVGDYTSIGMSNDFFRPLKGMYGCMELQPGQVNWGSINPQPLPGAVRMWLWHVFAGGSKFTCTYRYRAPLYGYEQFHYGIVGTDGVSPTVGGAEFSAFMKEINTLRKQYNAKATLPKSYLERKTGILFNPDNVMGIDLNKQTREWNTMEHFLKYYKATKSFGAPVDFVRDTTNFSNYPVLIVPAYQMIDKQMIDKLTDYAKNGGNLVLSCRSGIQNRKGHLWEANFYEPMWDLIGSKIESYDLPMPQSISKVKFNNQEFEWTSWGDLLKPNKETETWGTYQGDFYEGTSAIVSRKLGKGTVTYIGLDSKNGDLEKQVLKKLYEQQNILVEDYPEGVMVDYRDGFGIAVNYSDKVYNINLPKSAKVIIGTKSIETAGVLIWKY</sequence>
<dbReference type="Gene3D" id="3.20.20.80">
    <property type="entry name" value="Glycosidases"/>
    <property type="match status" value="1"/>
</dbReference>
<evidence type="ECO:0000256" key="8">
    <source>
        <dbReference type="PIRNR" id="PIRNR001084"/>
    </source>
</evidence>
<evidence type="ECO:0000259" key="13">
    <source>
        <dbReference type="Pfam" id="PF08533"/>
    </source>
</evidence>
<evidence type="ECO:0000256" key="10">
    <source>
        <dbReference type="PIRSR" id="PIRSR001084-2"/>
    </source>
</evidence>
<evidence type="ECO:0000256" key="6">
    <source>
        <dbReference type="ARBA" id="ARBA00022833"/>
    </source>
</evidence>
<evidence type="ECO:0000256" key="2">
    <source>
        <dbReference type="ARBA" id="ARBA00005940"/>
    </source>
</evidence>
<dbReference type="InterPro" id="IPR018087">
    <property type="entry name" value="Glyco_hydro_5_CS"/>
</dbReference>
<dbReference type="InterPro" id="IPR013739">
    <property type="entry name" value="Beta_galactosidase_C"/>
</dbReference>
<keyword evidence="5 8" id="KW-0378">Hydrolase</keyword>
<comment type="similarity">
    <text evidence="2 8">Belongs to the glycosyl hydrolase 42 family.</text>
</comment>
<keyword evidence="7 8" id="KW-0326">Glycosidase</keyword>
<proteinExistence type="inferred from homology"/>
<dbReference type="RefSeq" id="WP_308993306.1">
    <property type="nucleotide sequence ID" value="NZ_CP155618.1"/>
</dbReference>
<evidence type="ECO:0000313" key="15">
    <source>
        <dbReference type="Proteomes" id="UP001224325"/>
    </source>
</evidence>
<dbReference type="SUPFAM" id="SSF51445">
    <property type="entry name" value="(Trans)glycosidases"/>
    <property type="match status" value="1"/>
</dbReference>
<dbReference type="GO" id="GO:0004565">
    <property type="term" value="F:beta-galactosidase activity"/>
    <property type="evidence" value="ECO:0007669"/>
    <property type="project" value="UniProtKB-EC"/>
</dbReference>
<comment type="catalytic activity">
    <reaction evidence="1 8">
        <text>Hydrolysis of terminal non-reducing beta-D-galactose residues in beta-D-galactosides.</text>
        <dbReference type="EC" id="3.2.1.23"/>
    </reaction>
</comment>
<feature type="domain" description="Glycoside hydrolase family 42 N-terminal" evidence="11">
    <location>
        <begin position="47"/>
        <end position="422"/>
    </location>
</feature>
<dbReference type="Pfam" id="PF08533">
    <property type="entry name" value="Glyco_hydro_42C"/>
    <property type="match status" value="1"/>
</dbReference>
<dbReference type="GO" id="GO:0009341">
    <property type="term" value="C:beta-galactosidase complex"/>
    <property type="evidence" value="ECO:0007669"/>
    <property type="project" value="InterPro"/>
</dbReference>
<evidence type="ECO:0000256" key="1">
    <source>
        <dbReference type="ARBA" id="ARBA00001412"/>
    </source>
</evidence>
<dbReference type="GO" id="GO:0006012">
    <property type="term" value="P:galactose metabolic process"/>
    <property type="evidence" value="ECO:0007669"/>
    <property type="project" value="InterPro"/>
</dbReference>
<evidence type="ECO:0000256" key="7">
    <source>
        <dbReference type="ARBA" id="ARBA00023295"/>
    </source>
</evidence>
<evidence type="ECO:0000256" key="9">
    <source>
        <dbReference type="PIRSR" id="PIRSR001084-1"/>
    </source>
</evidence>